<keyword evidence="7" id="KW-1133">Transmembrane helix</keyword>
<keyword evidence="10" id="KW-0325">Glycoprotein</keyword>
<comment type="caution">
    <text evidence="11">The sequence shown here is derived from an EMBL/GenBank/DDBJ whole genome shotgun (WGS) entry which is preliminary data.</text>
</comment>
<protein>
    <recommendedName>
        <fullName evidence="13">Malectin-like domain-containing protein</fullName>
    </recommendedName>
</protein>
<dbReference type="PANTHER" id="PTHR27004">
    <property type="entry name" value="RECEPTOR-LIKE PROTEIN 12 ISOFORM X1"/>
    <property type="match status" value="1"/>
</dbReference>
<evidence type="ECO:0000256" key="4">
    <source>
        <dbReference type="ARBA" id="ARBA00022614"/>
    </source>
</evidence>
<name>A0ABQ7DY16_BRACR</name>
<reference evidence="11 12" key="1">
    <citation type="journal article" date="2020" name="BMC Genomics">
        <title>Intraspecific diversification of the crop wild relative Brassica cretica Lam. using demographic model selection.</title>
        <authorList>
            <person name="Kioukis A."/>
            <person name="Michalopoulou V.A."/>
            <person name="Briers L."/>
            <person name="Pirintsos S."/>
            <person name="Studholme D.J."/>
            <person name="Pavlidis P."/>
            <person name="Sarris P.F."/>
        </authorList>
    </citation>
    <scope>NUCLEOTIDE SEQUENCE [LARGE SCALE GENOMIC DNA]</scope>
    <source>
        <strain evidence="12">cv. PFS-1207/04</strain>
    </source>
</reference>
<evidence type="ECO:0000256" key="10">
    <source>
        <dbReference type="ARBA" id="ARBA00023180"/>
    </source>
</evidence>
<keyword evidence="5" id="KW-0812">Transmembrane</keyword>
<sequence length="201" mass="21935">MAPAAVATPHPTAAWISTVGSLGAWAHLLASPNEEAKLGVNLVNNTFTHLEGSLPPNYFVNWKASSLETNDDGRIYMGDYNNAYYIYEDTMDLQYKGLFMEQGKVLTSYATIDFSGNRFEGQIPESIGLLKALIALNLSNNGFTAGSDVTTARVISCSALRCFGARKYSRSDLLERRHEVAPAPERLGHSDPPRSLGFVSI</sequence>
<keyword evidence="6" id="KW-0677">Repeat</keyword>
<dbReference type="Proteomes" id="UP000266723">
    <property type="component" value="Unassembled WGS sequence"/>
</dbReference>
<evidence type="ECO:0000313" key="11">
    <source>
        <dbReference type="EMBL" id="KAF3582447.1"/>
    </source>
</evidence>
<dbReference type="EMBL" id="QGKV02000649">
    <property type="protein sequence ID" value="KAF3582447.1"/>
    <property type="molecule type" value="Genomic_DNA"/>
</dbReference>
<evidence type="ECO:0000256" key="7">
    <source>
        <dbReference type="ARBA" id="ARBA00022989"/>
    </source>
</evidence>
<evidence type="ECO:0000313" key="12">
    <source>
        <dbReference type="Proteomes" id="UP000266723"/>
    </source>
</evidence>
<dbReference type="InterPro" id="IPR001611">
    <property type="entry name" value="Leu-rich_rpt"/>
</dbReference>
<keyword evidence="4" id="KW-0433">Leucine-rich repeat</keyword>
<dbReference type="SUPFAM" id="SSF52058">
    <property type="entry name" value="L domain-like"/>
    <property type="match status" value="1"/>
</dbReference>
<comment type="subcellular location">
    <subcellularLocation>
        <location evidence="1">Cell membrane</location>
        <topology evidence="1">Single-pass type I membrane protein</topology>
    </subcellularLocation>
</comment>
<evidence type="ECO:0000256" key="3">
    <source>
        <dbReference type="ARBA" id="ARBA00022475"/>
    </source>
</evidence>
<keyword evidence="8" id="KW-0472">Membrane</keyword>
<evidence type="ECO:0000256" key="1">
    <source>
        <dbReference type="ARBA" id="ARBA00004251"/>
    </source>
</evidence>
<evidence type="ECO:0000256" key="2">
    <source>
        <dbReference type="ARBA" id="ARBA00009592"/>
    </source>
</evidence>
<evidence type="ECO:0000256" key="5">
    <source>
        <dbReference type="ARBA" id="ARBA00022692"/>
    </source>
</evidence>
<accession>A0ABQ7DY16</accession>
<keyword evidence="9" id="KW-0675">Receptor</keyword>
<gene>
    <name evidence="11" type="ORF">DY000_02029744</name>
</gene>
<evidence type="ECO:0000256" key="9">
    <source>
        <dbReference type="ARBA" id="ARBA00023170"/>
    </source>
</evidence>
<comment type="similarity">
    <text evidence="2">Belongs to the RLP family.</text>
</comment>
<evidence type="ECO:0000256" key="8">
    <source>
        <dbReference type="ARBA" id="ARBA00023136"/>
    </source>
</evidence>
<organism evidence="11 12">
    <name type="scientific">Brassica cretica</name>
    <name type="common">Mustard</name>
    <dbReference type="NCBI Taxonomy" id="69181"/>
    <lineage>
        <taxon>Eukaryota</taxon>
        <taxon>Viridiplantae</taxon>
        <taxon>Streptophyta</taxon>
        <taxon>Embryophyta</taxon>
        <taxon>Tracheophyta</taxon>
        <taxon>Spermatophyta</taxon>
        <taxon>Magnoliopsida</taxon>
        <taxon>eudicotyledons</taxon>
        <taxon>Gunneridae</taxon>
        <taxon>Pentapetalae</taxon>
        <taxon>rosids</taxon>
        <taxon>malvids</taxon>
        <taxon>Brassicales</taxon>
        <taxon>Brassicaceae</taxon>
        <taxon>Brassiceae</taxon>
        <taxon>Brassica</taxon>
    </lineage>
</organism>
<evidence type="ECO:0000256" key="6">
    <source>
        <dbReference type="ARBA" id="ARBA00022737"/>
    </source>
</evidence>
<keyword evidence="12" id="KW-1185">Reference proteome</keyword>
<dbReference type="Pfam" id="PF00560">
    <property type="entry name" value="LRR_1"/>
    <property type="match status" value="1"/>
</dbReference>
<proteinExistence type="inferred from homology"/>
<keyword evidence="3" id="KW-1003">Cell membrane</keyword>
<dbReference type="InterPro" id="IPR032675">
    <property type="entry name" value="LRR_dom_sf"/>
</dbReference>
<evidence type="ECO:0008006" key="13">
    <source>
        <dbReference type="Google" id="ProtNLM"/>
    </source>
</evidence>
<dbReference type="PANTHER" id="PTHR27004:SF142">
    <property type="entry name" value="RECEPTOR LIKE PROTEIN 27"/>
    <property type="match status" value="1"/>
</dbReference>
<dbReference type="Gene3D" id="3.80.10.10">
    <property type="entry name" value="Ribonuclease Inhibitor"/>
    <property type="match status" value="1"/>
</dbReference>